<dbReference type="AlphaFoldDB" id="A0A9P7VLS7"/>
<feature type="compositionally biased region" description="Low complexity" evidence="1">
    <location>
        <begin position="134"/>
        <end position="144"/>
    </location>
</feature>
<evidence type="ECO:0000256" key="1">
    <source>
        <dbReference type="SAM" id="MobiDB-lite"/>
    </source>
</evidence>
<accession>A0A9P7VLS7</accession>
<proteinExistence type="predicted"/>
<evidence type="ECO:0000313" key="2">
    <source>
        <dbReference type="EMBL" id="KAG7442301.1"/>
    </source>
</evidence>
<keyword evidence="3" id="KW-1185">Reference proteome</keyword>
<name>A0A9P7VLS7_9AGAR</name>
<feature type="region of interest" description="Disordered" evidence="1">
    <location>
        <begin position="110"/>
        <end position="161"/>
    </location>
</feature>
<sequence>MGDFPTSAIRSPPGPPLTRKWSQAAAGLEVSIVSLPVASRKSRGPPGLLASQVFHRGFSDYGIDEALGDGPFPPSTPVHICPTCVPLVSPCSYSPSPFLQQLHCHLPPTFPRPPKEMAGKSPLRHPHHLQNPSEEQGQAEGRAAACRRNRGTRMGPPLRKRTQYRTKAHNRYRATFPGGSVASPHSLCQWCRSCHVRRFSRCGQYRVCACVSPHCPLWPCHSMSPCRAKHSSGSKCPLYLSHLLPWPGTCSFVLFMVRLRSSFSTSSGTRGGRSAMFMAHSDVGAPILRVPDSLGRALQSLVVPRIASIAGIWAKKFALTARMGGHGRCSARVDVNNLHRAATLLDHVSLSGGPGIFPFFLVRPVTQTMFRPVLIQPSRNGSTA</sequence>
<dbReference type="GeneID" id="66103205"/>
<organism evidence="2 3">
    <name type="scientific">Guyanagaster necrorhizus</name>
    <dbReference type="NCBI Taxonomy" id="856835"/>
    <lineage>
        <taxon>Eukaryota</taxon>
        <taxon>Fungi</taxon>
        <taxon>Dikarya</taxon>
        <taxon>Basidiomycota</taxon>
        <taxon>Agaricomycotina</taxon>
        <taxon>Agaricomycetes</taxon>
        <taxon>Agaricomycetidae</taxon>
        <taxon>Agaricales</taxon>
        <taxon>Marasmiineae</taxon>
        <taxon>Physalacriaceae</taxon>
        <taxon>Guyanagaster</taxon>
    </lineage>
</organism>
<dbReference type="EMBL" id="MU250552">
    <property type="protein sequence ID" value="KAG7442301.1"/>
    <property type="molecule type" value="Genomic_DNA"/>
</dbReference>
<protein>
    <submittedName>
        <fullName evidence="2">Uncharacterized protein</fullName>
    </submittedName>
</protein>
<feature type="region of interest" description="Disordered" evidence="1">
    <location>
        <begin position="1"/>
        <end position="20"/>
    </location>
</feature>
<evidence type="ECO:0000313" key="3">
    <source>
        <dbReference type="Proteomes" id="UP000812287"/>
    </source>
</evidence>
<comment type="caution">
    <text evidence="2">The sequence shown here is derived from an EMBL/GenBank/DDBJ whole genome shotgun (WGS) entry which is preliminary data.</text>
</comment>
<dbReference type="RefSeq" id="XP_043035801.1">
    <property type="nucleotide sequence ID" value="XM_043180909.1"/>
</dbReference>
<gene>
    <name evidence="2" type="ORF">BT62DRAFT_443707</name>
</gene>
<reference evidence="2" key="1">
    <citation type="submission" date="2020-11" db="EMBL/GenBank/DDBJ databases">
        <title>Adaptations for nitrogen fixation in a non-lichenized fungal sporocarp promotes dispersal by wood-feeding termites.</title>
        <authorList>
            <consortium name="DOE Joint Genome Institute"/>
            <person name="Koch R.A."/>
            <person name="Yoon G."/>
            <person name="Arayal U."/>
            <person name="Lail K."/>
            <person name="Amirebrahimi M."/>
            <person name="Labutti K."/>
            <person name="Lipzen A."/>
            <person name="Riley R."/>
            <person name="Barry K."/>
            <person name="Henrissat B."/>
            <person name="Grigoriev I.V."/>
            <person name="Herr J.R."/>
            <person name="Aime M.C."/>
        </authorList>
    </citation>
    <scope>NUCLEOTIDE SEQUENCE</scope>
    <source>
        <strain evidence="2">MCA 3950</strain>
    </source>
</reference>
<dbReference type="Proteomes" id="UP000812287">
    <property type="component" value="Unassembled WGS sequence"/>
</dbReference>